<organism evidence="7 8">
    <name type="scientific">Rhodonia placenta</name>
    <dbReference type="NCBI Taxonomy" id="104341"/>
    <lineage>
        <taxon>Eukaryota</taxon>
        <taxon>Fungi</taxon>
        <taxon>Dikarya</taxon>
        <taxon>Basidiomycota</taxon>
        <taxon>Agaricomycotina</taxon>
        <taxon>Agaricomycetes</taxon>
        <taxon>Polyporales</taxon>
        <taxon>Adustoporiaceae</taxon>
        <taxon>Rhodonia</taxon>
    </lineage>
</organism>
<dbReference type="GO" id="GO:0003677">
    <property type="term" value="F:DNA binding"/>
    <property type="evidence" value="ECO:0007669"/>
    <property type="project" value="InterPro"/>
</dbReference>
<dbReference type="PROSITE" id="PS00697">
    <property type="entry name" value="DNA_LIGASE_A1"/>
    <property type="match status" value="1"/>
</dbReference>
<dbReference type="InterPro" id="IPR036599">
    <property type="entry name" value="DNA_ligase_N_sf"/>
</dbReference>
<evidence type="ECO:0000259" key="6">
    <source>
        <dbReference type="PROSITE" id="PS50160"/>
    </source>
</evidence>
<dbReference type="Gene3D" id="1.10.3260.10">
    <property type="entry name" value="DNA ligase, ATP-dependent, N-terminal domain"/>
    <property type="match status" value="1"/>
</dbReference>
<dbReference type="PROSITE" id="PS50160">
    <property type="entry name" value="DNA_LIGASE_A3"/>
    <property type="match status" value="1"/>
</dbReference>
<feature type="region of interest" description="Disordered" evidence="5">
    <location>
        <begin position="341"/>
        <end position="366"/>
    </location>
</feature>
<dbReference type="SUPFAM" id="SSF56091">
    <property type="entry name" value="DNA ligase/mRNA capping enzyme, catalytic domain"/>
    <property type="match status" value="1"/>
</dbReference>
<dbReference type="GO" id="GO:0005634">
    <property type="term" value="C:nucleus"/>
    <property type="evidence" value="ECO:0007669"/>
    <property type="project" value="TreeGrafter"/>
</dbReference>
<dbReference type="InterPro" id="IPR012340">
    <property type="entry name" value="NA-bd_OB-fold"/>
</dbReference>
<reference evidence="7" key="2">
    <citation type="journal article" name="Front. Microbiol.">
        <title>Degradative Capacity of Two Strains of Rhodonia placenta: From Phenotype to Genotype.</title>
        <authorList>
            <person name="Kolle M."/>
            <person name="Horta M.A.C."/>
            <person name="Nowrousian M."/>
            <person name="Ohm R.A."/>
            <person name="Benz J.P."/>
            <person name="Pilgard A."/>
        </authorList>
    </citation>
    <scope>NUCLEOTIDE SEQUENCE</scope>
    <source>
        <strain evidence="7">FPRL280</strain>
    </source>
</reference>
<dbReference type="Gene3D" id="2.40.50.140">
    <property type="entry name" value="Nucleic acid-binding proteins"/>
    <property type="match status" value="1"/>
</dbReference>
<dbReference type="GO" id="GO:0005739">
    <property type="term" value="C:mitochondrion"/>
    <property type="evidence" value="ECO:0007669"/>
    <property type="project" value="TreeGrafter"/>
</dbReference>
<evidence type="ECO:0000313" key="7">
    <source>
        <dbReference type="EMBL" id="KAF9820827.1"/>
    </source>
</evidence>
<dbReference type="InterPro" id="IPR016059">
    <property type="entry name" value="DNA_ligase_ATP-dep_CS"/>
</dbReference>
<dbReference type="PANTHER" id="PTHR45674:SF12">
    <property type="entry name" value="ATP DEPENDENT DNA LIGASE DOMAIN-CONTAINING PROTEIN"/>
    <property type="match status" value="1"/>
</dbReference>
<dbReference type="InterPro" id="IPR012310">
    <property type="entry name" value="DNA_ligase_ATP-dep_cent"/>
</dbReference>
<keyword evidence="3" id="KW-0547">Nucleotide-binding</keyword>
<dbReference type="Proteomes" id="UP000639403">
    <property type="component" value="Unassembled WGS sequence"/>
</dbReference>
<dbReference type="Gene3D" id="3.30.470.30">
    <property type="entry name" value="DNA ligase/mRNA capping enzyme"/>
    <property type="match status" value="1"/>
</dbReference>
<name>A0A8H7PA99_9APHY</name>
<dbReference type="GO" id="GO:0006310">
    <property type="term" value="P:DNA recombination"/>
    <property type="evidence" value="ECO:0007669"/>
    <property type="project" value="InterPro"/>
</dbReference>
<dbReference type="PANTHER" id="PTHR45674">
    <property type="entry name" value="DNA LIGASE 1/3 FAMILY MEMBER"/>
    <property type="match status" value="1"/>
</dbReference>
<comment type="caution">
    <text evidence="7">The sequence shown here is derived from an EMBL/GenBank/DDBJ whole genome shotgun (WGS) entry which is preliminary data.</text>
</comment>
<reference evidence="7" key="1">
    <citation type="submission" date="2020-11" db="EMBL/GenBank/DDBJ databases">
        <authorList>
            <person name="Koelle M."/>
            <person name="Horta M.A.C."/>
            <person name="Nowrousian M."/>
            <person name="Ohm R.A."/>
            <person name="Benz P."/>
            <person name="Pilgard A."/>
        </authorList>
    </citation>
    <scope>NUCLEOTIDE SEQUENCE</scope>
    <source>
        <strain evidence="7">FPRL280</strain>
    </source>
</reference>
<dbReference type="GO" id="GO:0006281">
    <property type="term" value="P:DNA repair"/>
    <property type="evidence" value="ECO:0007669"/>
    <property type="project" value="InterPro"/>
</dbReference>
<evidence type="ECO:0000256" key="3">
    <source>
        <dbReference type="ARBA" id="ARBA00022741"/>
    </source>
</evidence>
<feature type="compositionally biased region" description="Basic and acidic residues" evidence="5">
    <location>
        <begin position="705"/>
        <end position="720"/>
    </location>
</feature>
<evidence type="ECO:0000256" key="4">
    <source>
        <dbReference type="ARBA" id="ARBA00022840"/>
    </source>
</evidence>
<dbReference type="EMBL" id="JADOXO010000007">
    <property type="protein sequence ID" value="KAF9820827.1"/>
    <property type="molecule type" value="Genomic_DNA"/>
</dbReference>
<feature type="domain" description="ATP-dependent DNA ligase family profile" evidence="6">
    <location>
        <begin position="369"/>
        <end position="518"/>
    </location>
</feature>
<dbReference type="GO" id="GO:0003910">
    <property type="term" value="F:DNA ligase (ATP) activity"/>
    <property type="evidence" value="ECO:0007669"/>
    <property type="project" value="InterPro"/>
</dbReference>
<feature type="region of interest" description="Disordered" evidence="5">
    <location>
        <begin position="744"/>
        <end position="816"/>
    </location>
</feature>
<dbReference type="GO" id="GO:0005524">
    <property type="term" value="F:ATP binding"/>
    <property type="evidence" value="ECO:0007669"/>
    <property type="project" value="UniProtKB-KW"/>
</dbReference>
<dbReference type="GO" id="GO:1903461">
    <property type="term" value="P:Okazaki fragment processing involved in mitotic DNA replication"/>
    <property type="evidence" value="ECO:0007669"/>
    <property type="project" value="TreeGrafter"/>
</dbReference>
<evidence type="ECO:0000256" key="2">
    <source>
        <dbReference type="ARBA" id="ARBA00022598"/>
    </source>
</evidence>
<feature type="compositionally biased region" description="Polar residues" evidence="5">
    <location>
        <begin position="774"/>
        <end position="789"/>
    </location>
</feature>
<comment type="similarity">
    <text evidence="1">Belongs to the ATP-dependent DNA ligase family.</text>
</comment>
<sequence>MQEARLAQYLAEIIGVSTSPGGRGNALVNWNGENAVGCLGNEVQDVLEKSTSTTENTLSIYQVYALLTELAATCAFSSPAYRYPSSSTTVTTMRHRPRRAILRELFSALSPVEASVATQIILKDLRPLLYPLPDGQTHYTALLLQHNSNALTTLTLSNAMYAWDNRGRFSAAFRVRARLADAALLYEQMCFTDGRYVPLKPRVGVAVQIPKCVKGQGCIQSLRLLSESKKVWAETKYDGERAQIHVEIISGEPQITIYSKSGRESTMDRIAIHPYVARRFRIVEKSLMQFILRTICDAFQLKSDASRVKKNVIVEAEMVAYSDTLGQFWRIRSLIGSTAVGPRHTKPSKGVPLEPEDGGSQCSLDSNASDDSARHLALVFFDVLMLDDASLLDSSYSVRRQTLESIVRVIPGHSMLAQRQAISTIQRSPNKDVTPDKQLRDAFARNIADHQEGLVLKADEAKYNERQLPWIKLKRDYIPGYGDTVDLVIVGAAWEKERARELRVAPTAYTTFYLGVLSNREVMKADPRTLPHFEVYFTVSYGLSREALEELNFVIKSSDSIVYTNDNFSRSLSYQFNLFAGIPRPTILLREPLLVEIFGAGFTKAPHNKFYELRFPRLTKVYRASERTWADGMTLTELQEIAHNIVGRDPSDKDVEDWCNEIWGKPSAPGAKCPLKRKRVEQLWIKKLEEVDNKECIKAIGKSESSARKRVMADQNKDGENDTQDAARPLKRLKALGSVTNLTDQFQSSASHHSSSRKRRSVETSLRTERPTAATVSRSPPSKQYTCTQREYHLPSPPASSPAPEMKPTESTAKRSTLHETLLHNPRQMKSESAEQQLFNTLSVKHEVDVTAPSVKWADTPLGAFLRNAVVWISRNPHSHKLVRRVPSYMIVPAAQQVYGLESFLQACRWCTPDKVIPSCDWVQLGVVFVDDNDSDVNQWMDYPLKTLLERRSSLLGTTSLSDCKPVWVLSMRMLSYDELRTNSSDIEGRAICKLG</sequence>
<keyword evidence="4" id="KW-0067">ATP-binding</keyword>
<evidence type="ECO:0000256" key="5">
    <source>
        <dbReference type="SAM" id="MobiDB-lite"/>
    </source>
</evidence>
<dbReference type="AlphaFoldDB" id="A0A8H7PA99"/>
<accession>A0A8H7PA99</accession>
<gene>
    <name evidence="7" type="ORF">IEO21_01054</name>
</gene>
<keyword evidence="2" id="KW-0436">Ligase</keyword>
<dbReference type="InterPro" id="IPR050191">
    <property type="entry name" value="ATP-dep_DNA_ligase"/>
</dbReference>
<protein>
    <recommendedName>
        <fullName evidence="6">ATP-dependent DNA ligase family profile domain-containing protein</fullName>
    </recommendedName>
</protein>
<dbReference type="Pfam" id="PF01068">
    <property type="entry name" value="DNA_ligase_A_M"/>
    <property type="match status" value="1"/>
</dbReference>
<evidence type="ECO:0000256" key="1">
    <source>
        <dbReference type="ARBA" id="ARBA00007572"/>
    </source>
</evidence>
<feature type="region of interest" description="Disordered" evidence="5">
    <location>
        <begin position="703"/>
        <end position="727"/>
    </location>
</feature>
<evidence type="ECO:0000313" key="8">
    <source>
        <dbReference type="Proteomes" id="UP000639403"/>
    </source>
</evidence>
<dbReference type="Pfam" id="PF04675">
    <property type="entry name" value="DNA_ligase_A_N"/>
    <property type="match status" value="1"/>
</dbReference>
<dbReference type="InterPro" id="IPR012308">
    <property type="entry name" value="DNA_ligase_ATP-dep_N"/>
</dbReference>
<proteinExistence type="inferred from homology"/>